<dbReference type="OrthoDB" id="2417670at2759"/>
<feature type="compositionally biased region" description="Basic residues" evidence="1">
    <location>
        <begin position="281"/>
        <end position="291"/>
    </location>
</feature>
<proteinExistence type="predicted"/>
<accession>A0A8H7BUD9</accession>
<feature type="compositionally biased region" description="Low complexity" evidence="1">
    <location>
        <begin position="141"/>
        <end position="155"/>
    </location>
</feature>
<feature type="compositionally biased region" description="Low complexity" evidence="1">
    <location>
        <begin position="318"/>
        <end position="329"/>
    </location>
</feature>
<organism evidence="2 3">
    <name type="scientific">Apophysomyces ossiformis</name>
    <dbReference type="NCBI Taxonomy" id="679940"/>
    <lineage>
        <taxon>Eukaryota</taxon>
        <taxon>Fungi</taxon>
        <taxon>Fungi incertae sedis</taxon>
        <taxon>Mucoromycota</taxon>
        <taxon>Mucoromycotina</taxon>
        <taxon>Mucoromycetes</taxon>
        <taxon>Mucorales</taxon>
        <taxon>Mucorineae</taxon>
        <taxon>Mucoraceae</taxon>
        <taxon>Apophysomyces</taxon>
    </lineage>
</organism>
<dbReference type="AlphaFoldDB" id="A0A8H7BUD9"/>
<dbReference type="EMBL" id="JABAYA010000013">
    <property type="protein sequence ID" value="KAF7730830.1"/>
    <property type="molecule type" value="Genomic_DNA"/>
</dbReference>
<protein>
    <submittedName>
        <fullName evidence="2">Uncharacterized protein</fullName>
    </submittedName>
</protein>
<feature type="region of interest" description="Disordered" evidence="1">
    <location>
        <begin position="1"/>
        <end position="227"/>
    </location>
</feature>
<evidence type="ECO:0000313" key="2">
    <source>
        <dbReference type="EMBL" id="KAF7730830.1"/>
    </source>
</evidence>
<keyword evidence="3" id="KW-1185">Reference proteome</keyword>
<feature type="compositionally biased region" description="Low complexity" evidence="1">
    <location>
        <begin position="9"/>
        <end position="23"/>
    </location>
</feature>
<feature type="region of interest" description="Disordered" evidence="1">
    <location>
        <begin position="239"/>
        <end position="358"/>
    </location>
</feature>
<name>A0A8H7BUD9_9FUNG</name>
<feature type="compositionally biased region" description="Low complexity" evidence="1">
    <location>
        <begin position="97"/>
        <end position="108"/>
    </location>
</feature>
<evidence type="ECO:0000256" key="1">
    <source>
        <dbReference type="SAM" id="MobiDB-lite"/>
    </source>
</evidence>
<feature type="compositionally biased region" description="Polar residues" evidence="1">
    <location>
        <begin position="239"/>
        <end position="248"/>
    </location>
</feature>
<feature type="compositionally biased region" description="Low complexity" evidence="1">
    <location>
        <begin position="67"/>
        <end position="80"/>
    </location>
</feature>
<feature type="compositionally biased region" description="Acidic residues" evidence="1">
    <location>
        <begin position="332"/>
        <end position="345"/>
    </location>
</feature>
<gene>
    <name evidence="2" type="ORF">EC973_001348</name>
</gene>
<evidence type="ECO:0000313" key="3">
    <source>
        <dbReference type="Proteomes" id="UP000605846"/>
    </source>
</evidence>
<comment type="caution">
    <text evidence="2">The sequence shown here is derived from an EMBL/GenBank/DDBJ whole genome shotgun (WGS) entry which is preliminary data.</text>
</comment>
<reference evidence="2" key="1">
    <citation type="submission" date="2020-01" db="EMBL/GenBank/DDBJ databases">
        <title>Genome Sequencing of Three Apophysomyces-Like Fungal Strains Confirms a Novel Fungal Genus in the Mucoromycota with divergent Burkholderia-like Endosymbiotic Bacteria.</title>
        <authorList>
            <person name="Stajich J.E."/>
            <person name="Macias A.M."/>
            <person name="Carter-House D."/>
            <person name="Lovett B."/>
            <person name="Kasson L.R."/>
            <person name="Berry K."/>
            <person name="Grigoriev I."/>
            <person name="Chang Y."/>
            <person name="Spatafora J."/>
            <person name="Kasson M.T."/>
        </authorList>
    </citation>
    <scope>NUCLEOTIDE SEQUENCE</scope>
    <source>
        <strain evidence="2">NRRL A-21654</strain>
    </source>
</reference>
<sequence>MTTHHQRRTSATTTTTLPPISQLLAYTRPTIRTSSPPLVFRLSPPSPNTPKSPSDFYLKRPLSATTSPLLSPIDPLSPRSTCTTLQPHSPFPPSLSPSPSIDDTSSPPLQGYDPPRPLVRHPSPHPQPLFNKLPTWAKTSPDPQQQEQHQQAAPPSSTCSSLQAAPRLSSVSPTLSSTRPAADKPASQPQPQQLPPSTQILFTESGQPILKRRRGRPPSTREPVWEGGWTFLTPTVWDVNSSQQQPSTKPLPPPSQVDVSGHAGSMAAFTDANMDTVLQMPRKKRGRKPKTHIAGNSCFVWRELTVTRSPNRKRSRKASNSSNTSSNSPDPMEQDEEEDEEQEQEETPRRRSNRHTSR</sequence>
<dbReference type="Proteomes" id="UP000605846">
    <property type="component" value="Unassembled WGS sequence"/>
</dbReference>
<feature type="compositionally biased region" description="Polar residues" evidence="1">
    <location>
        <begin position="156"/>
        <end position="179"/>
    </location>
</feature>
<feature type="compositionally biased region" description="Low complexity" evidence="1">
    <location>
        <begin position="185"/>
        <end position="199"/>
    </location>
</feature>